<keyword evidence="4" id="KW-0503">Monooxygenase</keyword>
<dbReference type="InterPro" id="IPR013785">
    <property type="entry name" value="Aldolase_TIM"/>
</dbReference>
<dbReference type="Proteomes" id="UP000514752">
    <property type="component" value="Chromosome"/>
</dbReference>
<sequence>MQHPFAPLTIRGRELIPIVQGGMGVGISASSLSSAVARENGIGTIASVDLRHLHEDLLAESKIHPSDEKYTRLNLIALDREIQAAKQRAEGRGMIAVNVMKAVKDHPALVRQACESGADAIVMGAGLPLDLPEMTEGFKDVALFPILSESRGIGIVLKRWMKKGILPDAIVIEHPAHAAGHLGAATVDGIQDERFEFKRVIEETFEVFKKLGLESEKIPLVLAGGMANFQKITTALKDWGASAVQIGTAFAVTHEGDAHINFKKTLSGAEGEQIVEFMSVAGLPARGVRTKFLDGYLKRESILQANAKADPRRCTQGINCLSVCGLRDGLEKVGQFCIDLKLAAAFRGEVDKGLFFRGKDPLPFGKTMKSVQETIEYLLTGKLAAPSK</sequence>
<dbReference type="Pfam" id="PF03060">
    <property type="entry name" value="NMO"/>
    <property type="match status" value="1"/>
</dbReference>
<protein>
    <submittedName>
        <fullName evidence="4">Nitronate monooxygenase</fullName>
    </submittedName>
</protein>
<keyword evidence="3" id="KW-0560">Oxidoreductase</keyword>
<keyword evidence="1" id="KW-0285">Flavoprotein</keyword>
<dbReference type="InterPro" id="IPR004136">
    <property type="entry name" value="NMO"/>
</dbReference>
<organism evidence="4 5">
    <name type="scientific">Neisseria shayeganii</name>
    <dbReference type="NCBI Taxonomy" id="607712"/>
    <lineage>
        <taxon>Bacteria</taxon>
        <taxon>Pseudomonadati</taxon>
        <taxon>Pseudomonadota</taxon>
        <taxon>Betaproteobacteria</taxon>
        <taxon>Neisseriales</taxon>
        <taxon>Neisseriaceae</taxon>
        <taxon>Neisseria</taxon>
    </lineage>
</organism>
<dbReference type="AlphaFoldDB" id="A0A7D7N7Q4"/>
<evidence type="ECO:0000313" key="5">
    <source>
        <dbReference type="Proteomes" id="UP000514752"/>
    </source>
</evidence>
<proteinExistence type="predicted"/>
<gene>
    <name evidence="4" type="ORF">H3L94_06215</name>
</gene>
<evidence type="ECO:0000256" key="3">
    <source>
        <dbReference type="ARBA" id="ARBA00023002"/>
    </source>
</evidence>
<keyword evidence="2" id="KW-0288">FMN</keyword>
<accession>A0A7D7N7Q4</accession>
<dbReference type="SUPFAM" id="SSF51412">
    <property type="entry name" value="Inosine monophosphate dehydrogenase (IMPDH)"/>
    <property type="match status" value="1"/>
</dbReference>
<dbReference type="PANTHER" id="PTHR32332:SF18">
    <property type="entry name" value="2-NITROPROPANE DIOXYGENASE"/>
    <property type="match status" value="1"/>
</dbReference>
<evidence type="ECO:0000256" key="2">
    <source>
        <dbReference type="ARBA" id="ARBA00022643"/>
    </source>
</evidence>
<dbReference type="Gene3D" id="3.20.20.70">
    <property type="entry name" value="Aldolase class I"/>
    <property type="match status" value="1"/>
</dbReference>
<name>A0A7D7N7Q4_9NEIS</name>
<dbReference type="KEGG" id="nsg:H3L94_06215"/>
<dbReference type="EMBL" id="CP059567">
    <property type="protein sequence ID" value="QMT39477.1"/>
    <property type="molecule type" value="Genomic_DNA"/>
</dbReference>
<dbReference type="GO" id="GO:0018580">
    <property type="term" value="F:nitronate monooxygenase activity"/>
    <property type="evidence" value="ECO:0007669"/>
    <property type="project" value="InterPro"/>
</dbReference>
<dbReference type="RefSeq" id="WP_182121310.1">
    <property type="nucleotide sequence ID" value="NZ_CP059567.1"/>
</dbReference>
<dbReference type="PANTHER" id="PTHR32332">
    <property type="entry name" value="2-NITROPROPANE DIOXYGENASE"/>
    <property type="match status" value="1"/>
</dbReference>
<reference evidence="4 5" key="1">
    <citation type="submission" date="2020-07" db="EMBL/GenBank/DDBJ databases">
        <title>Genomic diversity of species in the Neisseriaceae family.</title>
        <authorList>
            <person name="Vincent A.T."/>
            <person name="Bernet E."/>
            <person name="Veyrier F.J."/>
        </authorList>
    </citation>
    <scope>NUCLEOTIDE SEQUENCE [LARGE SCALE GENOMIC DNA]</scope>
    <source>
        <strain evidence="4 5">DSM 22244</strain>
    </source>
</reference>
<dbReference type="CDD" id="cd04730">
    <property type="entry name" value="NPD_like"/>
    <property type="match status" value="1"/>
</dbReference>
<evidence type="ECO:0000256" key="1">
    <source>
        <dbReference type="ARBA" id="ARBA00022630"/>
    </source>
</evidence>
<evidence type="ECO:0000313" key="4">
    <source>
        <dbReference type="EMBL" id="QMT39477.1"/>
    </source>
</evidence>